<dbReference type="eggNOG" id="COG1297">
    <property type="taxonomic scope" value="Bacteria"/>
</dbReference>
<feature type="transmembrane region" description="Helical" evidence="6">
    <location>
        <begin position="369"/>
        <end position="388"/>
    </location>
</feature>
<dbReference type="EMBL" id="LT853885">
    <property type="protein sequence ID" value="SMR04218.1"/>
    <property type="molecule type" value="Genomic_DNA"/>
</dbReference>
<evidence type="ECO:0000313" key="10">
    <source>
        <dbReference type="Proteomes" id="UP000195953"/>
    </source>
</evidence>
<dbReference type="STRING" id="48664.BER92_14190"/>
<gene>
    <name evidence="8" type="ORF">PD5205_02931</name>
    <name evidence="7" type="ORF">PD885_01063</name>
</gene>
<feature type="transmembrane region" description="Helical" evidence="6">
    <location>
        <begin position="427"/>
        <end position="446"/>
    </location>
</feature>
<organism evidence="8 10">
    <name type="scientific">Xanthomonas fragariae</name>
    <dbReference type="NCBI Taxonomy" id="48664"/>
    <lineage>
        <taxon>Bacteria</taxon>
        <taxon>Pseudomonadati</taxon>
        <taxon>Pseudomonadota</taxon>
        <taxon>Gammaproteobacteria</taxon>
        <taxon>Lysobacterales</taxon>
        <taxon>Lysobacteraceae</taxon>
        <taxon>Xanthomonas</taxon>
    </lineage>
</organism>
<evidence type="ECO:0000256" key="5">
    <source>
        <dbReference type="ARBA" id="ARBA00023136"/>
    </source>
</evidence>
<dbReference type="PANTHER" id="PTHR31645:SF0">
    <property type="entry name" value="OLIGOPEPTIDE TRANSPORTER YGL114W-RELATED"/>
    <property type="match status" value="1"/>
</dbReference>
<dbReference type="InterPro" id="IPR004813">
    <property type="entry name" value="OPT"/>
</dbReference>
<feature type="transmembrane region" description="Helical" evidence="6">
    <location>
        <begin position="128"/>
        <end position="145"/>
    </location>
</feature>
<dbReference type="NCBIfam" id="TIGR00733">
    <property type="entry name" value="OPT family oligopeptide transporter"/>
    <property type="match status" value="1"/>
</dbReference>
<feature type="transmembrane region" description="Helical" evidence="6">
    <location>
        <begin position="318"/>
        <end position="335"/>
    </location>
</feature>
<feature type="transmembrane region" description="Helical" evidence="6">
    <location>
        <begin position="84"/>
        <end position="107"/>
    </location>
</feature>
<dbReference type="EMBL" id="LT853882">
    <property type="protein sequence ID" value="SMQ98317.1"/>
    <property type="molecule type" value="Genomic_DNA"/>
</dbReference>
<feature type="transmembrane region" description="Helical" evidence="6">
    <location>
        <begin position="60"/>
        <end position="78"/>
    </location>
</feature>
<comment type="subcellular location">
    <subcellularLocation>
        <location evidence="1">Membrane</location>
        <topology evidence="1">Multi-pass membrane protein</topology>
    </subcellularLocation>
</comment>
<evidence type="ECO:0000256" key="2">
    <source>
        <dbReference type="ARBA" id="ARBA00022448"/>
    </source>
</evidence>
<keyword evidence="5 6" id="KW-0472">Membrane</keyword>
<evidence type="ECO:0000313" key="9">
    <source>
        <dbReference type="Proteomes" id="UP000195877"/>
    </source>
</evidence>
<sequence>MQVAVSMVLAAAGPGTPIRHSRHTVTPRRSWTEPRAGASVARSFATGEPPMRHDAQPRQLTFRAVVLAIVLAVVLSAANAYLGLFAGLTIATAIPAAVVSMGVLRLLGGGTILENNIVQTGASAGSSIAAGVIFTIPALVIMGYWPDFKYGWVLGIAGMGGLLGVLFSVPLRRSMIVEDPLPFPEGKAAAEVLKAGENPGPGLKILAISGAIGALVKLAAASGLRVIPDTWAQATYLGSSRLVGYFGTNLSPALLGVGYIVGLNVGIVVLSGSILSWHIAIPLYQQFFMGSDPALAQSLVGASAADAAFGIWGAKIRYLGVGAMLIGGVWTLFSLRKSLFSGVRSGFAVARKSGGGLVAETERDLPMKWMLVALVLCTLPLLGLYQAIVQQWHVSIPMTVIMIVAGFLFVSVSGYLAGLIGSSNNPVSGITISTILFASAVLVLLLGKRGLAPVGIGAAPLGAVAAIMIGAVVCCAAAVGGDNLQDLKAGYLVGATPWKQQLMLGIGAFSCALIMAPVLNLLAQAYGIGPATPQHPNALGAPQATLMASVAKGLFGGQLPWSMIAIGAGVGAAIIAFDEWLKKTGKRFRVPVLAAAIGIYLPLELMVPIFIGGLIAHLVERFHTIRADDEDGRDRVHRPGVLFAAGLITGEALMGIAIAVPIVLSSRADVLALPASLQLGQWFGLAILALVGWLLYRVGKRGEPAV</sequence>
<feature type="transmembrane region" description="Helical" evidence="6">
    <location>
        <begin position="400"/>
        <end position="421"/>
    </location>
</feature>
<evidence type="ECO:0000313" key="8">
    <source>
        <dbReference type="EMBL" id="SMR04218.1"/>
    </source>
</evidence>
<keyword evidence="4 6" id="KW-1133">Transmembrane helix</keyword>
<feature type="transmembrane region" description="Helical" evidence="6">
    <location>
        <begin position="253"/>
        <end position="274"/>
    </location>
</feature>
<feature type="transmembrane region" description="Helical" evidence="6">
    <location>
        <begin position="501"/>
        <end position="523"/>
    </location>
</feature>
<dbReference type="AlphaFoldDB" id="A0A1Y6GZ44"/>
<feature type="transmembrane region" description="Helical" evidence="6">
    <location>
        <begin position="294"/>
        <end position="311"/>
    </location>
</feature>
<dbReference type="InterPro" id="IPR045035">
    <property type="entry name" value="YSL-like"/>
</dbReference>
<evidence type="ECO:0000256" key="1">
    <source>
        <dbReference type="ARBA" id="ARBA00004141"/>
    </source>
</evidence>
<dbReference type="PANTHER" id="PTHR31645">
    <property type="entry name" value="OLIGOPEPTIDE TRANSPORTER YGL114W-RELATED"/>
    <property type="match status" value="1"/>
</dbReference>
<feature type="transmembrane region" description="Helical" evidence="6">
    <location>
        <begin position="151"/>
        <end position="171"/>
    </location>
</feature>
<protein>
    <submittedName>
        <fullName evidence="7 8">Oligopeptide transporter</fullName>
    </submittedName>
</protein>
<dbReference type="Proteomes" id="UP000195953">
    <property type="component" value="Chromosome 1"/>
</dbReference>
<keyword evidence="2" id="KW-0813">Transport</keyword>
<name>A0A1Y6GZ44_9XANT</name>
<keyword evidence="3 6" id="KW-0812">Transmembrane</keyword>
<evidence type="ECO:0000256" key="4">
    <source>
        <dbReference type="ARBA" id="ARBA00022989"/>
    </source>
</evidence>
<keyword evidence="9" id="KW-1185">Reference proteome</keyword>
<dbReference type="Proteomes" id="UP000195877">
    <property type="component" value="Chromosome 1"/>
</dbReference>
<evidence type="ECO:0000256" key="3">
    <source>
        <dbReference type="ARBA" id="ARBA00022692"/>
    </source>
</evidence>
<evidence type="ECO:0000256" key="6">
    <source>
        <dbReference type="SAM" id="Phobius"/>
    </source>
</evidence>
<dbReference type="GO" id="GO:0016020">
    <property type="term" value="C:membrane"/>
    <property type="evidence" value="ECO:0007669"/>
    <property type="project" value="UniProtKB-SubCell"/>
</dbReference>
<dbReference type="GO" id="GO:0035673">
    <property type="term" value="F:oligopeptide transmembrane transporter activity"/>
    <property type="evidence" value="ECO:0007669"/>
    <property type="project" value="InterPro"/>
</dbReference>
<reference evidence="7 9" key="1">
    <citation type="submission" date="2017-05" db="EMBL/GenBank/DDBJ databases">
        <authorList>
            <person name="Blom J."/>
        </authorList>
    </citation>
    <scope>NUCLEOTIDE SEQUENCE [LARGE SCALE GENOMIC DNA]</scope>
    <source>
        <strain evidence="7">PD885</strain>
    </source>
</reference>
<feature type="transmembrane region" description="Helical" evidence="6">
    <location>
        <begin position="640"/>
        <end position="664"/>
    </location>
</feature>
<feature type="transmembrane region" description="Helical" evidence="6">
    <location>
        <begin position="679"/>
        <end position="696"/>
    </location>
</feature>
<feature type="transmembrane region" description="Helical" evidence="6">
    <location>
        <begin position="559"/>
        <end position="577"/>
    </location>
</feature>
<proteinExistence type="predicted"/>
<dbReference type="Pfam" id="PF03169">
    <property type="entry name" value="OPT"/>
    <property type="match status" value="1"/>
</dbReference>
<reference evidence="8 10" key="2">
    <citation type="submission" date="2017-05" db="EMBL/GenBank/DDBJ databases">
        <authorList>
            <person name="Song R."/>
            <person name="Chenine A.L."/>
            <person name="Ruprecht R.M."/>
        </authorList>
    </citation>
    <scope>NUCLEOTIDE SEQUENCE [LARGE SCALE GENOMIC DNA]</scope>
    <source>
        <strain evidence="8">PD5205</strain>
    </source>
</reference>
<dbReference type="NCBIfam" id="TIGR00728">
    <property type="entry name" value="OPT_sfam"/>
    <property type="match status" value="2"/>
</dbReference>
<feature type="transmembrane region" description="Helical" evidence="6">
    <location>
        <begin position="458"/>
        <end position="481"/>
    </location>
</feature>
<feature type="transmembrane region" description="Helical" evidence="6">
    <location>
        <begin position="597"/>
        <end position="619"/>
    </location>
</feature>
<accession>A0A1Y6GZ44</accession>
<evidence type="ECO:0000313" key="7">
    <source>
        <dbReference type="EMBL" id="SMQ98317.1"/>
    </source>
</evidence>
<dbReference type="InterPro" id="IPR004814">
    <property type="entry name" value="Oligopep_transpt"/>
</dbReference>